<feature type="transmembrane region" description="Helical" evidence="6">
    <location>
        <begin position="368"/>
        <end position="390"/>
    </location>
</feature>
<feature type="transmembrane region" description="Helical" evidence="6">
    <location>
        <begin position="33"/>
        <end position="55"/>
    </location>
</feature>
<proteinExistence type="predicted"/>
<dbReference type="Pfam" id="PF03739">
    <property type="entry name" value="LptF_LptG"/>
    <property type="match status" value="1"/>
</dbReference>
<comment type="subcellular location">
    <subcellularLocation>
        <location evidence="1">Cell membrane</location>
        <topology evidence="1">Multi-pass membrane protein</topology>
    </subcellularLocation>
</comment>
<keyword evidence="4 6" id="KW-1133">Transmembrane helix</keyword>
<evidence type="ECO:0000313" key="8">
    <source>
        <dbReference type="Proteomes" id="UP001464891"/>
    </source>
</evidence>
<feature type="transmembrane region" description="Helical" evidence="6">
    <location>
        <begin position="121"/>
        <end position="139"/>
    </location>
</feature>
<dbReference type="PANTHER" id="PTHR33529:SF6">
    <property type="entry name" value="YJGP_YJGQ FAMILY PERMEASE"/>
    <property type="match status" value="1"/>
</dbReference>
<keyword evidence="3 6" id="KW-0812">Transmembrane</keyword>
<dbReference type="InterPro" id="IPR005495">
    <property type="entry name" value="LptG/LptF_permease"/>
</dbReference>
<comment type="caution">
    <text evidence="7">The sequence shown here is derived from an EMBL/GenBank/DDBJ whole genome shotgun (WGS) entry which is preliminary data.</text>
</comment>
<keyword evidence="2" id="KW-1003">Cell membrane</keyword>
<feature type="transmembrane region" description="Helical" evidence="6">
    <location>
        <begin position="75"/>
        <end position="100"/>
    </location>
</feature>
<sequence>MTSITKSFRFLFWPLTWLTGGLSLMDRYITSQLIMPFLFGVGAFSAIAVSIGTLFDLVRKVTGDDLPLNLAIQVFFLRLPEFVVYALPMSTLLAALIAYGRLATDSELIALRGCGISVRRLVVPALILSLVVTGCTFALNEAIAPQTTYQASVLLNQTLRKDRPSFQERDIFYREFSDIQRPDGKTEQALSQLFYAKQFDGQRMINLTVLTFNQKNLQQIVSAKSALWNPTQSAWNFFEGTIYAVAPDGSYSGIQEFQQQPFAIARTPLDLAMWNKDSNEMNIAEAQRYLSLLNQSADEQTLRKLRVQIQRKYAFPFVCVVFGLIGAVLGAKPGRTNRATGFGLSVLIIFVYYTLAFLTAALGQAGVFSPVMAAWLPNIFGFGVGGFLLARST</sequence>
<accession>A0ABV0J6V3</accession>
<gene>
    <name evidence="7" type="ORF">NC998_10390</name>
</gene>
<keyword evidence="5 6" id="KW-0472">Membrane</keyword>
<dbReference type="EMBL" id="JAMPKM010000005">
    <property type="protein sequence ID" value="MEP0817503.1"/>
    <property type="molecule type" value="Genomic_DNA"/>
</dbReference>
<dbReference type="PANTHER" id="PTHR33529">
    <property type="entry name" value="SLR0882 PROTEIN-RELATED"/>
    <property type="match status" value="1"/>
</dbReference>
<protein>
    <submittedName>
        <fullName evidence="7">LptF/LptG family permease</fullName>
    </submittedName>
</protein>
<evidence type="ECO:0000256" key="3">
    <source>
        <dbReference type="ARBA" id="ARBA00022692"/>
    </source>
</evidence>
<dbReference type="RefSeq" id="WP_242016908.1">
    <property type="nucleotide sequence ID" value="NZ_JAMPKM010000005.1"/>
</dbReference>
<evidence type="ECO:0000256" key="5">
    <source>
        <dbReference type="ARBA" id="ARBA00023136"/>
    </source>
</evidence>
<evidence type="ECO:0000256" key="4">
    <source>
        <dbReference type="ARBA" id="ARBA00022989"/>
    </source>
</evidence>
<dbReference type="Proteomes" id="UP001464891">
    <property type="component" value="Unassembled WGS sequence"/>
</dbReference>
<evidence type="ECO:0000256" key="2">
    <source>
        <dbReference type="ARBA" id="ARBA00022475"/>
    </source>
</evidence>
<organism evidence="7 8">
    <name type="scientific">Trichocoleus desertorum GB2-A4</name>
    <dbReference type="NCBI Taxonomy" id="2933944"/>
    <lineage>
        <taxon>Bacteria</taxon>
        <taxon>Bacillati</taxon>
        <taxon>Cyanobacteriota</taxon>
        <taxon>Cyanophyceae</taxon>
        <taxon>Leptolyngbyales</taxon>
        <taxon>Trichocoleusaceae</taxon>
        <taxon>Trichocoleus</taxon>
    </lineage>
</organism>
<evidence type="ECO:0000313" key="7">
    <source>
        <dbReference type="EMBL" id="MEP0817503.1"/>
    </source>
</evidence>
<keyword evidence="8" id="KW-1185">Reference proteome</keyword>
<evidence type="ECO:0000256" key="1">
    <source>
        <dbReference type="ARBA" id="ARBA00004651"/>
    </source>
</evidence>
<reference evidence="7 8" key="1">
    <citation type="submission" date="2022-04" db="EMBL/GenBank/DDBJ databases">
        <title>Positive selection, recombination, and allopatry shape intraspecific diversity of widespread and dominant cyanobacteria.</title>
        <authorList>
            <person name="Wei J."/>
            <person name="Shu W."/>
            <person name="Hu C."/>
        </authorList>
    </citation>
    <scope>NUCLEOTIDE SEQUENCE [LARGE SCALE GENOMIC DNA]</scope>
    <source>
        <strain evidence="7 8">GB2-A4</strain>
    </source>
</reference>
<name>A0ABV0J6V3_9CYAN</name>
<feature type="transmembrane region" description="Helical" evidence="6">
    <location>
        <begin position="342"/>
        <end position="362"/>
    </location>
</feature>
<evidence type="ECO:0000256" key="6">
    <source>
        <dbReference type="SAM" id="Phobius"/>
    </source>
</evidence>
<feature type="transmembrane region" description="Helical" evidence="6">
    <location>
        <begin position="313"/>
        <end position="330"/>
    </location>
</feature>